<dbReference type="RefSeq" id="WP_218150039.1">
    <property type="nucleotide sequence ID" value="NZ_FOYD01000011.1"/>
</dbReference>
<dbReference type="EMBL" id="FOYD01000011">
    <property type="protein sequence ID" value="SFQ87351.1"/>
    <property type="molecule type" value="Genomic_DNA"/>
</dbReference>
<protein>
    <submittedName>
        <fullName evidence="1">Pilus assembly protein Flp/PilA</fullName>
    </submittedName>
</protein>
<sequence>MSIKVVTMMEKLRSFIKREDGASAIEYALIAGLIAVVIIGGAQAIGLELSDIFKTIKETLSDARPSP</sequence>
<dbReference type="Proteomes" id="UP000242815">
    <property type="component" value="Unassembled WGS sequence"/>
</dbReference>
<evidence type="ECO:0000313" key="2">
    <source>
        <dbReference type="Proteomes" id="UP000242815"/>
    </source>
</evidence>
<dbReference type="AlphaFoldDB" id="A0A1I6C2E1"/>
<dbReference type="InterPro" id="IPR007047">
    <property type="entry name" value="Flp_Fap"/>
</dbReference>
<proteinExistence type="predicted"/>
<accession>A0A1I6C2E1</accession>
<evidence type="ECO:0000313" key="1">
    <source>
        <dbReference type="EMBL" id="SFQ87351.1"/>
    </source>
</evidence>
<dbReference type="STRING" id="1002526.SAMN05216578_11125"/>
<name>A0A1I6C2E1_9GAMM</name>
<organism evidence="1 2">
    <name type="scientific">Halopseudomonas formosensis</name>
    <dbReference type="NCBI Taxonomy" id="1002526"/>
    <lineage>
        <taxon>Bacteria</taxon>
        <taxon>Pseudomonadati</taxon>
        <taxon>Pseudomonadota</taxon>
        <taxon>Gammaproteobacteria</taxon>
        <taxon>Pseudomonadales</taxon>
        <taxon>Pseudomonadaceae</taxon>
        <taxon>Halopseudomonas</taxon>
    </lineage>
</organism>
<reference evidence="1 2" key="1">
    <citation type="submission" date="2016-10" db="EMBL/GenBank/DDBJ databases">
        <authorList>
            <person name="de Groot N.N."/>
        </authorList>
    </citation>
    <scope>NUCLEOTIDE SEQUENCE [LARGE SCALE GENOMIC DNA]</scope>
    <source>
        <strain evidence="1 2">JCM 18415</strain>
    </source>
</reference>
<gene>
    <name evidence="1" type="ORF">SAMN05216578_11125</name>
</gene>
<dbReference type="Pfam" id="PF04964">
    <property type="entry name" value="Flp_Fap"/>
    <property type="match status" value="1"/>
</dbReference>